<dbReference type="AlphaFoldDB" id="A0AAX1Q261"/>
<evidence type="ECO:0000256" key="2">
    <source>
        <dbReference type="ARBA" id="ARBA00007511"/>
    </source>
</evidence>
<feature type="transmembrane region" description="Helical" evidence="6">
    <location>
        <begin position="78"/>
        <end position="95"/>
    </location>
</feature>
<dbReference type="InterPro" id="IPR005496">
    <property type="entry name" value="Integral_membrane_TerC"/>
</dbReference>
<sequence>MKSGQAGAEERLETLLTLVEIVFINLILSGDNALIIGMASRHLSDVQRRKVFVYGTCGIIIIYVILASLASVLLHFPFVKLVGGLLLIATAVKLLTSAEQMDDGEDKKSKTVRKALFVILLSNVVIGLDNVLSITMLAKGNFPLMIGSIMISIVFLVWGSTHIAQLMGSYPLLITAGSLILTYSATMMMVSDPFLVSFFIQLPFLKTMLPTIFTISVLCFNILYVLKKKFVYFRT</sequence>
<feature type="transmembrane region" description="Helical" evidence="6">
    <location>
        <begin position="142"/>
        <end position="158"/>
    </location>
</feature>
<evidence type="ECO:0000256" key="4">
    <source>
        <dbReference type="ARBA" id="ARBA00022989"/>
    </source>
</evidence>
<dbReference type="NCBIfam" id="TIGR03717">
    <property type="entry name" value="R_switched_YjbE"/>
    <property type="match status" value="1"/>
</dbReference>
<feature type="transmembrane region" description="Helical" evidence="6">
    <location>
        <begin position="208"/>
        <end position="226"/>
    </location>
</feature>
<dbReference type="Proteomes" id="UP000250174">
    <property type="component" value="Unassembled WGS sequence"/>
</dbReference>
<feature type="transmembrane region" description="Helical" evidence="6">
    <location>
        <begin position="15"/>
        <end position="39"/>
    </location>
</feature>
<comment type="subcellular location">
    <subcellularLocation>
        <location evidence="1">Membrane</location>
        <topology evidence="1">Multi-pass membrane protein</topology>
    </subcellularLocation>
</comment>
<evidence type="ECO:0000256" key="3">
    <source>
        <dbReference type="ARBA" id="ARBA00022692"/>
    </source>
</evidence>
<gene>
    <name evidence="7" type="ORF">A3864_21870</name>
</gene>
<dbReference type="Pfam" id="PF03741">
    <property type="entry name" value="TerC"/>
    <property type="match status" value="1"/>
</dbReference>
<keyword evidence="5 6" id="KW-0472">Membrane</keyword>
<evidence type="ECO:0000313" key="7">
    <source>
        <dbReference type="EMBL" id="RAS71734.1"/>
    </source>
</evidence>
<accession>A0AAX1Q261</accession>
<feature type="transmembrane region" description="Helical" evidence="6">
    <location>
        <begin position="115"/>
        <end position="136"/>
    </location>
</feature>
<comment type="similarity">
    <text evidence="2">Belongs to the TerC family.</text>
</comment>
<keyword evidence="3 6" id="KW-0812">Transmembrane</keyword>
<evidence type="ECO:0008006" key="9">
    <source>
        <dbReference type="Google" id="ProtNLM"/>
    </source>
</evidence>
<evidence type="ECO:0000256" key="5">
    <source>
        <dbReference type="ARBA" id="ARBA00023136"/>
    </source>
</evidence>
<dbReference type="EMBL" id="LVYK01000059">
    <property type="protein sequence ID" value="RAS71734.1"/>
    <property type="molecule type" value="Genomic_DNA"/>
</dbReference>
<evidence type="ECO:0000256" key="1">
    <source>
        <dbReference type="ARBA" id="ARBA00004141"/>
    </source>
</evidence>
<dbReference type="GO" id="GO:0016020">
    <property type="term" value="C:membrane"/>
    <property type="evidence" value="ECO:0007669"/>
    <property type="project" value="UniProtKB-SubCell"/>
</dbReference>
<feature type="transmembrane region" description="Helical" evidence="6">
    <location>
        <begin position="51"/>
        <end position="72"/>
    </location>
</feature>
<dbReference type="PANTHER" id="PTHR30238">
    <property type="entry name" value="MEMBRANE BOUND PREDICTED REDOX MODULATOR"/>
    <property type="match status" value="1"/>
</dbReference>
<comment type="caution">
    <text evidence="7">The sequence shown here is derived from an EMBL/GenBank/DDBJ whole genome shotgun (WGS) entry which is preliminary data.</text>
</comment>
<protein>
    <recommendedName>
        <fullName evidence="9">YjbE family integral membrane protein</fullName>
    </recommendedName>
</protein>
<reference evidence="7 8" key="1">
    <citation type="submission" date="2016-03" db="EMBL/GenBank/DDBJ databases">
        <title>Comparison of Bacillus endophyticus and B. anthracis characteristics using whole genome sequence analysis and microbiological techniques.</title>
        <authorList>
            <person name="Lekota K.E."/>
            <person name="Mafofo J."/>
            <person name="Rees J."/>
            <person name="Muchadeyi F.C."/>
            <person name="Madoroba E."/>
            <person name="Van Heerden H."/>
        </authorList>
    </citation>
    <scope>NUCLEOTIDE SEQUENCE [LARGE SCALE GENOMIC DNA]</scope>
    <source>
        <strain evidence="7 8">3631_10C</strain>
    </source>
</reference>
<dbReference type="InterPro" id="IPR022301">
    <property type="entry name" value="Integral_membrane_YjbE"/>
</dbReference>
<feature type="transmembrane region" description="Helical" evidence="6">
    <location>
        <begin position="170"/>
        <end position="188"/>
    </location>
</feature>
<name>A0AAX1Q261_9BACI</name>
<proteinExistence type="inferred from homology"/>
<dbReference type="PANTHER" id="PTHR30238:SF4">
    <property type="entry name" value="SLL1022 PROTEIN"/>
    <property type="match status" value="1"/>
</dbReference>
<evidence type="ECO:0000313" key="8">
    <source>
        <dbReference type="Proteomes" id="UP000250174"/>
    </source>
</evidence>
<keyword evidence="4 6" id="KW-1133">Transmembrane helix</keyword>
<organism evidence="7 8">
    <name type="scientific">Priestia endophytica</name>
    <dbReference type="NCBI Taxonomy" id="135735"/>
    <lineage>
        <taxon>Bacteria</taxon>
        <taxon>Bacillati</taxon>
        <taxon>Bacillota</taxon>
        <taxon>Bacilli</taxon>
        <taxon>Bacillales</taxon>
        <taxon>Bacillaceae</taxon>
        <taxon>Priestia</taxon>
    </lineage>
</organism>
<evidence type="ECO:0000256" key="6">
    <source>
        <dbReference type="SAM" id="Phobius"/>
    </source>
</evidence>